<dbReference type="Proteomes" id="UP000499080">
    <property type="component" value="Unassembled WGS sequence"/>
</dbReference>
<protein>
    <submittedName>
        <fullName evidence="2">Uncharacterized protein</fullName>
    </submittedName>
</protein>
<gene>
    <name evidence="2" type="ORF">AVEN_174346_1</name>
</gene>
<keyword evidence="3" id="KW-1185">Reference proteome</keyword>
<evidence type="ECO:0000256" key="1">
    <source>
        <dbReference type="SAM" id="MobiDB-lite"/>
    </source>
</evidence>
<dbReference type="AlphaFoldDB" id="A0A4Y2JH29"/>
<feature type="region of interest" description="Disordered" evidence="1">
    <location>
        <begin position="49"/>
        <end position="70"/>
    </location>
</feature>
<accession>A0A4Y2JH29</accession>
<sequence>MLSRSSSQTFSILSLSLSRSSSERRNNFTLPAPQACQTSCSVRLMRYRAGQGNGSQPHSNPHCGQRDPTTINLWRFQKTDQFPNGSPRKRSTGTNSSLCVIPFSVIN</sequence>
<comment type="caution">
    <text evidence="2">The sequence shown here is derived from an EMBL/GenBank/DDBJ whole genome shotgun (WGS) entry which is preliminary data.</text>
</comment>
<proteinExistence type="predicted"/>
<evidence type="ECO:0000313" key="3">
    <source>
        <dbReference type="Proteomes" id="UP000499080"/>
    </source>
</evidence>
<evidence type="ECO:0000313" key="2">
    <source>
        <dbReference type="EMBL" id="GBM88612.1"/>
    </source>
</evidence>
<feature type="region of interest" description="Disordered" evidence="1">
    <location>
        <begin position="1"/>
        <end position="29"/>
    </location>
</feature>
<organism evidence="2 3">
    <name type="scientific">Araneus ventricosus</name>
    <name type="common">Orbweaver spider</name>
    <name type="synonym">Epeira ventricosa</name>
    <dbReference type="NCBI Taxonomy" id="182803"/>
    <lineage>
        <taxon>Eukaryota</taxon>
        <taxon>Metazoa</taxon>
        <taxon>Ecdysozoa</taxon>
        <taxon>Arthropoda</taxon>
        <taxon>Chelicerata</taxon>
        <taxon>Arachnida</taxon>
        <taxon>Araneae</taxon>
        <taxon>Araneomorphae</taxon>
        <taxon>Entelegynae</taxon>
        <taxon>Araneoidea</taxon>
        <taxon>Araneidae</taxon>
        <taxon>Araneus</taxon>
    </lineage>
</organism>
<name>A0A4Y2JH29_ARAVE</name>
<dbReference type="EMBL" id="BGPR01003478">
    <property type="protein sequence ID" value="GBM88612.1"/>
    <property type="molecule type" value="Genomic_DNA"/>
</dbReference>
<reference evidence="2 3" key="1">
    <citation type="journal article" date="2019" name="Sci. Rep.">
        <title>Orb-weaving spider Araneus ventricosus genome elucidates the spidroin gene catalogue.</title>
        <authorList>
            <person name="Kono N."/>
            <person name="Nakamura H."/>
            <person name="Ohtoshi R."/>
            <person name="Moran D.A.P."/>
            <person name="Shinohara A."/>
            <person name="Yoshida Y."/>
            <person name="Fujiwara M."/>
            <person name="Mori M."/>
            <person name="Tomita M."/>
            <person name="Arakawa K."/>
        </authorList>
    </citation>
    <scope>NUCLEOTIDE SEQUENCE [LARGE SCALE GENOMIC DNA]</scope>
</reference>
<feature type="compositionally biased region" description="Low complexity" evidence="1">
    <location>
        <begin position="1"/>
        <end position="20"/>
    </location>
</feature>